<dbReference type="EMBL" id="FXXP01000002">
    <property type="protein sequence ID" value="SMX28825.1"/>
    <property type="molecule type" value="Genomic_DNA"/>
</dbReference>
<gene>
    <name evidence="2" type="ORF">TRP8649_02952</name>
</gene>
<dbReference type="AlphaFoldDB" id="A0A238JEI1"/>
<name>A0A238JEI1_9RHOB</name>
<organism evidence="2 3">
    <name type="scientific">Pelagimonas phthalicica</name>
    <dbReference type="NCBI Taxonomy" id="1037362"/>
    <lineage>
        <taxon>Bacteria</taxon>
        <taxon>Pseudomonadati</taxon>
        <taxon>Pseudomonadota</taxon>
        <taxon>Alphaproteobacteria</taxon>
        <taxon>Rhodobacterales</taxon>
        <taxon>Roseobacteraceae</taxon>
        <taxon>Pelagimonas</taxon>
    </lineage>
</organism>
<evidence type="ECO:0000313" key="2">
    <source>
        <dbReference type="EMBL" id="SMX28825.1"/>
    </source>
</evidence>
<dbReference type="Proteomes" id="UP000225972">
    <property type="component" value="Unassembled WGS sequence"/>
</dbReference>
<keyword evidence="1" id="KW-1133">Transmembrane helix</keyword>
<protein>
    <submittedName>
        <fullName evidence="2">Uncharacterized protein</fullName>
    </submittedName>
</protein>
<proteinExistence type="predicted"/>
<accession>A0A238JEI1</accession>
<sequence>MAKTLLTTSILTGLFCAIFSLMVSLVAVQLSMVAVLLVSFVSGFLGSTVAQLVQRWRDARKQGELT</sequence>
<dbReference type="OrthoDB" id="7868657at2"/>
<keyword evidence="1" id="KW-0472">Membrane</keyword>
<reference evidence="3" key="1">
    <citation type="submission" date="2017-05" db="EMBL/GenBank/DDBJ databases">
        <authorList>
            <person name="Rodrigo-Torres L."/>
            <person name="Arahal R. D."/>
            <person name="Lucena T."/>
        </authorList>
    </citation>
    <scope>NUCLEOTIDE SEQUENCE [LARGE SCALE GENOMIC DNA]</scope>
    <source>
        <strain evidence="3">CECT 8649</strain>
    </source>
</reference>
<evidence type="ECO:0000313" key="3">
    <source>
        <dbReference type="Proteomes" id="UP000225972"/>
    </source>
</evidence>
<dbReference type="RefSeq" id="WP_099246450.1">
    <property type="nucleotide sequence ID" value="NZ_FXXP01000002.1"/>
</dbReference>
<feature type="transmembrane region" description="Helical" evidence="1">
    <location>
        <begin position="30"/>
        <end position="53"/>
    </location>
</feature>
<keyword evidence="3" id="KW-1185">Reference proteome</keyword>
<keyword evidence="1" id="KW-0812">Transmembrane</keyword>
<evidence type="ECO:0000256" key="1">
    <source>
        <dbReference type="SAM" id="Phobius"/>
    </source>
</evidence>